<dbReference type="PROSITE" id="PS50048">
    <property type="entry name" value="ZN2_CY6_FUNGAL_2"/>
    <property type="match status" value="1"/>
</dbReference>
<dbReference type="Pfam" id="PF00172">
    <property type="entry name" value="Zn_clus"/>
    <property type="match status" value="1"/>
</dbReference>
<dbReference type="PANTHER" id="PTHR37534:SF48">
    <property type="entry name" value="FINGER DOMAIN PROTEIN, PUTATIVE-RELATED"/>
    <property type="match status" value="1"/>
</dbReference>
<evidence type="ECO:0000256" key="1">
    <source>
        <dbReference type="ARBA" id="ARBA00004123"/>
    </source>
</evidence>
<dbReference type="Pfam" id="PF11951">
    <property type="entry name" value="Fungal_trans_2"/>
    <property type="match status" value="1"/>
</dbReference>
<comment type="subcellular location">
    <subcellularLocation>
        <location evidence="1">Nucleus</location>
    </subcellularLocation>
</comment>
<dbReference type="Proteomes" id="UP000799428">
    <property type="component" value="Unassembled WGS sequence"/>
</dbReference>
<dbReference type="GO" id="GO:0000981">
    <property type="term" value="F:DNA-binding transcription factor activity, RNA polymerase II-specific"/>
    <property type="evidence" value="ECO:0007669"/>
    <property type="project" value="InterPro"/>
</dbReference>
<keyword evidence="6" id="KW-1185">Reference proteome</keyword>
<dbReference type="InterPro" id="IPR001138">
    <property type="entry name" value="Zn2Cys6_DnaBD"/>
</dbReference>
<evidence type="ECO:0000256" key="2">
    <source>
        <dbReference type="ARBA" id="ARBA00023242"/>
    </source>
</evidence>
<gene>
    <name evidence="5" type="ORF">K504DRAFT_487134</name>
</gene>
<reference evidence="5" key="1">
    <citation type="journal article" date="2020" name="Stud. Mycol.">
        <title>101 Dothideomycetes genomes: a test case for predicting lifestyles and emergence of pathogens.</title>
        <authorList>
            <person name="Haridas S."/>
            <person name="Albert R."/>
            <person name="Binder M."/>
            <person name="Bloem J."/>
            <person name="Labutti K."/>
            <person name="Salamov A."/>
            <person name="Andreopoulos B."/>
            <person name="Baker S."/>
            <person name="Barry K."/>
            <person name="Bills G."/>
            <person name="Bluhm B."/>
            <person name="Cannon C."/>
            <person name="Castanera R."/>
            <person name="Culley D."/>
            <person name="Daum C."/>
            <person name="Ezra D."/>
            <person name="Gonzalez J."/>
            <person name="Henrissat B."/>
            <person name="Kuo A."/>
            <person name="Liang C."/>
            <person name="Lipzen A."/>
            <person name="Lutzoni F."/>
            <person name="Magnuson J."/>
            <person name="Mondo S."/>
            <person name="Nolan M."/>
            <person name="Ohm R."/>
            <person name="Pangilinan J."/>
            <person name="Park H.-J."/>
            <person name="Ramirez L."/>
            <person name="Alfaro M."/>
            <person name="Sun H."/>
            <person name="Tritt A."/>
            <person name="Yoshinaga Y."/>
            <person name="Zwiers L.-H."/>
            <person name="Turgeon B."/>
            <person name="Goodwin S."/>
            <person name="Spatafora J."/>
            <person name="Crous P."/>
            <person name="Grigoriev I."/>
        </authorList>
    </citation>
    <scope>NUCLEOTIDE SEQUENCE</scope>
    <source>
        <strain evidence="5">CBS 279.74</strain>
    </source>
</reference>
<dbReference type="GO" id="GO:0008270">
    <property type="term" value="F:zinc ion binding"/>
    <property type="evidence" value="ECO:0007669"/>
    <property type="project" value="InterPro"/>
</dbReference>
<feature type="compositionally biased region" description="Low complexity" evidence="3">
    <location>
        <begin position="84"/>
        <end position="93"/>
    </location>
</feature>
<proteinExistence type="predicted"/>
<feature type="compositionally biased region" description="Basic and acidic residues" evidence="3">
    <location>
        <begin position="94"/>
        <end position="104"/>
    </location>
</feature>
<evidence type="ECO:0000259" key="4">
    <source>
        <dbReference type="PROSITE" id="PS50048"/>
    </source>
</evidence>
<evidence type="ECO:0000313" key="6">
    <source>
        <dbReference type="Proteomes" id="UP000799428"/>
    </source>
</evidence>
<dbReference type="PANTHER" id="PTHR37534">
    <property type="entry name" value="TRANSCRIPTIONAL ACTIVATOR PROTEIN UGA3"/>
    <property type="match status" value="1"/>
</dbReference>
<keyword evidence="2" id="KW-0539">Nucleus</keyword>
<dbReference type="OrthoDB" id="5386330at2759"/>
<feature type="region of interest" description="Disordered" evidence="3">
    <location>
        <begin position="156"/>
        <end position="183"/>
    </location>
</feature>
<dbReference type="GO" id="GO:0045944">
    <property type="term" value="P:positive regulation of transcription by RNA polymerase II"/>
    <property type="evidence" value="ECO:0007669"/>
    <property type="project" value="TreeGrafter"/>
</dbReference>
<protein>
    <recommendedName>
        <fullName evidence="4">Zn(2)-C6 fungal-type domain-containing protein</fullName>
    </recommendedName>
</protein>
<dbReference type="InterPro" id="IPR036864">
    <property type="entry name" value="Zn2-C6_fun-type_DNA-bd_sf"/>
</dbReference>
<evidence type="ECO:0000256" key="3">
    <source>
        <dbReference type="SAM" id="MobiDB-lite"/>
    </source>
</evidence>
<dbReference type="AlphaFoldDB" id="A0A6G1KS58"/>
<dbReference type="EMBL" id="MU005764">
    <property type="protein sequence ID" value="KAF2715453.1"/>
    <property type="molecule type" value="Genomic_DNA"/>
</dbReference>
<feature type="region of interest" description="Disordered" evidence="3">
    <location>
        <begin position="67"/>
        <end position="104"/>
    </location>
</feature>
<feature type="domain" description="Zn(2)-C6 fungal-type" evidence="4">
    <location>
        <begin position="17"/>
        <end position="45"/>
    </location>
</feature>
<dbReference type="SUPFAM" id="SSF57701">
    <property type="entry name" value="Zn2/Cys6 DNA-binding domain"/>
    <property type="match status" value="1"/>
</dbReference>
<sequence>MNAPRISETPNSNPRKQCWECLKRRLVCDFGVPECKKCQKAGKSCPGYDEKKPIQWLAPGKVTLRKRKTKNSTASGYVPSSCLKSRNSANKNSSENEKEHTVGKEAEKVKLRIEKVQDLRANVFELTSMAQAINEDGGPVGWDEDADADVEELPREGWHNAPTNKDYGGWSSESNELDHTPDQNNTRIYPDYLTITQMAPNSSIIFFPLAALHFLPVSMLHTLACFALCHRIHQLPTDTERTTITEKWSRVYYHRGVAIRELSEKIGRDTTRCSDATISSVCLFLGTELHQSTSPNWQSHAEGLVKLINLRGGIEKLYYSAEHLKVILLTFLLVAIMGNTTSPPSSQITITASNVSLTSFIADVYAVIFPHLLCPPSLFMNLMAVGTLRSQAFNLTLGTDSARLEAEALLSRIEDFSPEDWEQPNTSFHTEWLQIATIYQSAIAIYCISSFQSLLILPRTLTLEAIRASHGDRLTFSLKAALQSKYLQKFLLWPLVVAGVEAVNLGQMERWWVEEALGEISRDIGSSSPLKARGVLREYWGKRRRGIESTGGISGVEGGDWDECFPIPYAFIM</sequence>
<dbReference type="GO" id="GO:0005634">
    <property type="term" value="C:nucleus"/>
    <property type="evidence" value="ECO:0007669"/>
    <property type="project" value="UniProtKB-SubCell"/>
</dbReference>
<organism evidence="5 6">
    <name type="scientific">Pleomassaria siparia CBS 279.74</name>
    <dbReference type="NCBI Taxonomy" id="1314801"/>
    <lineage>
        <taxon>Eukaryota</taxon>
        <taxon>Fungi</taxon>
        <taxon>Dikarya</taxon>
        <taxon>Ascomycota</taxon>
        <taxon>Pezizomycotina</taxon>
        <taxon>Dothideomycetes</taxon>
        <taxon>Pleosporomycetidae</taxon>
        <taxon>Pleosporales</taxon>
        <taxon>Pleomassariaceae</taxon>
        <taxon>Pleomassaria</taxon>
    </lineage>
</organism>
<name>A0A6G1KS58_9PLEO</name>
<dbReference type="CDD" id="cd00067">
    <property type="entry name" value="GAL4"/>
    <property type="match status" value="1"/>
</dbReference>
<dbReference type="GO" id="GO:0000976">
    <property type="term" value="F:transcription cis-regulatory region binding"/>
    <property type="evidence" value="ECO:0007669"/>
    <property type="project" value="TreeGrafter"/>
</dbReference>
<accession>A0A6G1KS58</accession>
<dbReference type="InterPro" id="IPR021858">
    <property type="entry name" value="Fun_TF"/>
</dbReference>
<evidence type="ECO:0000313" key="5">
    <source>
        <dbReference type="EMBL" id="KAF2715453.1"/>
    </source>
</evidence>